<dbReference type="Pfam" id="PF00244">
    <property type="entry name" value="14-3-3"/>
    <property type="match status" value="1"/>
</dbReference>
<dbReference type="EMBL" id="BQNB010008559">
    <property type="protein sequence ID" value="GJS51048.1"/>
    <property type="molecule type" value="Genomic_DNA"/>
</dbReference>
<dbReference type="PANTHER" id="PTHR18860">
    <property type="entry name" value="14-3-3 PROTEIN"/>
    <property type="match status" value="1"/>
</dbReference>
<dbReference type="InterPro" id="IPR000308">
    <property type="entry name" value="14-3-3"/>
</dbReference>
<comment type="caution">
    <text evidence="3">The sequence shown here is derived from an EMBL/GenBank/DDBJ whole genome shotgun (WGS) entry which is preliminary data.</text>
</comment>
<dbReference type="Gene3D" id="1.20.190.20">
    <property type="entry name" value="14-3-3 domain"/>
    <property type="match status" value="2"/>
</dbReference>
<dbReference type="SMART" id="SM00101">
    <property type="entry name" value="14_3_3"/>
    <property type="match status" value="1"/>
</dbReference>
<evidence type="ECO:0000259" key="2">
    <source>
        <dbReference type="SMART" id="SM00101"/>
    </source>
</evidence>
<protein>
    <submittedName>
        <fullName evidence="3">ALP1-like protein</fullName>
    </submittedName>
</protein>
<evidence type="ECO:0000313" key="4">
    <source>
        <dbReference type="Proteomes" id="UP001151760"/>
    </source>
</evidence>
<accession>A0ABQ4WDU2</accession>
<reference evidence="3" key="1">
    <citation type="journal article" date="2022" name="Int. J. Mol. Sci.">
        <title>Draft Genome of Tanacetum Coccineum: Genomic Comparison of Closely Related Tanacetum-Family Plants.</title>
        <authorList>
            <person name="Yamashiro T."/>
            <person name="Shiraishi A."/>
            <person name="Nakayama K."/>
            <person name="Satake H."/>
        </authorList>
    </citation>
    <scope>NUCLEOTIDE SEQUENCE</scope>
</reference>
<feature type="domain" description="14-3-3" evidence="2">
    <location>
        <begin position="145"/>
        <end position="301"/>
    </location>
</feature>
<dbReference type="Proteomes" id="UP001151760">
    <property type="component" value="Unassembled WGS sequence"/>
</dbReference>
<proteinExistence type="inferred from homology"/>
<name>A0ABQ4WDU2_9ASTR</name>
<dbReference type="InterPro" id="IPR023410">
    <property type="entry name" value="14-3-3_domain"/>
</dbReference>
<gene>
    <name evidence="3" type="ORF">Tco_0624410</name>
</gene>
<comment type="similarity">
    <text evidence="1">Belongs to the 14-3-3 family.</text>
</comment>
<dbReference type="InterPro" id="IPR036815">
    <property type="entry name" value="14-3-3_dom_sf"/>
</dbReference>
<organism evidence="3 4">
    <name type="scientific">Tanacetum coccineum</name>
    <dbReference type="NCBI Taxonomy" id="301880"/>
    <lineage>
        <taxon>Eukaryota</taxon>
        <taxon>Viridiplantae</taxon>
        <taxon>Streptophyta</taxon>
        <taxon>Embryophyta</taxon>
        <taxon>Tracheophyta</taxon>
        <taxon>Spermatophyta</taxon>
        <taxon>Magnoliopsida</taxon>
        <taxon>eudicotyledons</taxon>
        <taxon>Gunneridae</taxon>
        <taxon>Pentapetalae</taxon>
        <taxon>asterids</taxon>
        <taxon>campanulids</taxon>
        <taxon>Asterales</taxon>
        <taxon>Asteraceae</taxon>
        <taxon>Asteroideae</taxon>
        <taxon>Anthemideae</taxon>
        <taxon>Anthemidinae</taxon>
        <taxon>Tanacetum</taxon>
    </lineage>
</organism>
<sequence length="325" mass="36750">MEDVLPWPDNANMAFNLQPTKDVLPWPGNANMAFDLRPTKDVLPWPGNANMTFDLRPMENVLPWPGNVNMTFDLRPMKDVLPRRGNANMAFDLRPTEDVLPRSGNANMAFDLRPTEDVLPWPGNANMAFDLRQTEDVLLWLGNAHEEVVAPCLRAWVSNGSRYDKGADVCCVDNVEAMILIAKFGVELTAKERKLLSVGYKNVLGAKRASGEILAAIKSKKEAKAPVFYHKMKGDYYRYLAEFKSHAEREEATSQSLKAYEASNIAKQAYEDAAATWQPRCKVFPGKFYDKEADWGQSYSSLFSSTRSLFISCTQQIQLYWSCLR</sequence>
<keyword evidence="4" id="KW-1185">Reference proteome</keyword>
<dbReference type="SUPFAM" id="SSF48445">
    <property type="entry name" value="14-3-3 protein"/>
    <property type="match status" value="1"/>
</dbReference>
<evidence type="ECO:0000256" key="1">
    <source>
        <dbReference type="ARBA" id="ARBA00006141"/>
    </source>
</evidence>
<reference evidence="3" key="2">
    <citation type="submission" date="2022-01" db="EMBL/GenBank/DDBJ databases">
        <authorList>
            <person name="Yamashiro T."/>
            <person name="Shiraishi A."/>
            <person name="Satake H."/>
            <person name="Nakayama K."/>
        </authorList>
    </citation>
    <scope>NUCLEOTIDE SEQUENCE</scope>
</reference>
<evidence type="ECO:0000313" key="3">
    <source>
        <dbReference type="EMBL" id="GJS51048.1"/>
    </source>
</evidence>